<sequence>MKIFFKIALVNIMTLTITPYFIFSQTTEISIDEQKNDKSATKDREAGIGFGFGVVFNNYTNTNVSMGVGNSFRLIFDESKNSSFFTYNEQNAFSINYESTTTTGTETIQGIGVETGSDNFAFTLMVGSSKTYVATPSGSSSITGINDVGVIGDIGAIWKFAEEKRLNVSAGLNYRAHPLVNPIKFTRTDNSTDQLTNLNSMIFQINMSYKF</sequence>
<gene>
    <name evidence="1" type="ORF">METZ01_LOCUS393600</name>
</gene>
<proteinExistence type="predicted"/>
<accession>A0A382V2G3</accession>
<evidence type="ECO:0008006" key="2">
    <source>
        <dbReference type="Google" id="ProtNLM"/>
    </source>
</evidence>
<organism evidence="1">
    <name type="scientific">marine metagenome</name>
    <dbReference type="NCBI Taxonomy" id="408172"/>
    <lineage>
        <taxon>unclassified sequences</taxon>
        <taxon>metagenomes</taxon>
        <taxon>ecological metagenomes</taxon>
    </lineage>
</organism>
<protein>
    <recommendedName>
        <fullName evidence="2">Outer membrane protein beta-barrel domain-containing protein</fullName>
    </recommendedName>
</protein>
<dbReference type="EMBL" id="UINC01148708">
    <property type="protein sequence ID" value="SVD40746.1"/>
    <property type="molecule type" value="Genomic_DNA"/>
</dbReference>
<evidence type="ECO:0000313" key="1">
    <source>
        <dbReference type="EMBL" id="SVD40746.1"/>
    </source>
</evidence>
<dbReference type="AlphaFoldDB" id="A0A382V2G3"/>
<name>A0A382V2G3_9ZZZZ</name>
<reference evidence="1" key="1">
    <citation type="submission" date="2018-05" db="EMBL/GenBank/DDBJ databases">
        <authorList>
            <person name="Lanie J.A."/>
            <person name="Ng W.-L."/>
            <person name="Kazmierczak K.M."/>
            <person name="Andrzejewski T.M."/>
            <person name="Davidsen T.M."/>
            <person name="Wayne K.J."/>
            <person name="Tettelin H."/>
            <person name="Glass J.I."/>
            <person name="Rusch D."/>
            <person name="Podicherti R."/>
            <person name="Tsui H.-C.T."/>
            <person name="Winkler M.E."/>
        </authorList>
    </citation>
    <scope>NUCLEOTIDE SEQUENCE</scope>
</reference>